<dbReference type="GO" id="GO:0005576">
    <property type="term" value="C:extracellular region"/>
    <property type="evidence" value="ECO:0007669"/>
    <property type="project" value="TreeGrafter"/>
</dbReference>
<dbReference type="AlphaFoldDB" id="A0A917P915"/>
<dbReference type="GO" id="GO:0030245">
    <property type="term" value="P:cellulose catabolic process"/>
    <property type="evidence" value="ECO:0007669"/>
    <property type="project" value="UniProtKB-KW"/>
</dbReference>
<dbReference type="PANTHER" id="PTHR31297">
    <property type="entry name" value="GLUCAN ENDO-1,6-BETA-GLUCOSIDASE B"/>
    <property type="match status" value="1"/>
</dbReference>
<keyword evidence="5 7" id="KW-0326">Glycosidase</keyword>
<accession>A0A917P915</accession>
<evidence type="ECO:0000256" key="6">
    <source>
        <dbReference type="ARBA" id="ARBA00023326"/>
    </source>
</evidence>
<dbReference type="Gene3D" id="3.20.20.80">
    <property type="entry name" value="Glycosidases"/>
    <property type="match status" value="1"/>
</dbReference>
<keyword evidence="3" id="KW-0136">Cellulose degradation</keyword>
<dbReference type="GO" id="GO:0009986">
    <property type="term" value="C:cell surface"/>
    <property type="evidence" value="ECO:0007669"/>
    <property type="project" value="TreeGrafter"/>
</dbReference>
<comment type="similarity">
    <text evidence="1 7">Belongs to the glycosyl hydrolase 5 (cellulase A) family.</text>
</comment>
<protein>
    <recommendedName>
        <fullName evidence="8">Glycoside hydrolase family 5 domain-containing protein</fullName>
    </recommendedName>
</protein>
<keyword evidence="4" id="KW-0119">Carbohydrate metabolism</keyword>
<proteinExistence type="inferred from homology"/>
<feature type="domain" description="Glycoside hydrolase family 5" evidence="8">
    <location>
        <begin position="53"/>
        <end position="309"/>
    </location>
</feature>
<evidence type="ECO:0000256" key="5">
    <source>
        <dbReference type="ARBA" id="ARBA00023295"/>
    </source>
</evidence>
<dbReference type="Pfam" id="PF00150">
    <property type="entry name" value="Cellulase"/>
    <property type="match status" value="1"/>
</dbReference>
<dbReference type="InterPro" id="IPR050386">
    <property type="entry name" value="Glycosyl_hydrolase_5"/>
</dbReference>
<evidence type="ECO:0000256" key="7">
    <source>
        <dbReference type="RuleBase" id="RU361153"/>
    </source>
</evidence>
<evidence type="ECO:0000313" key="10">
    <source>
        <dbReference type="Proteomes" id="UP000635726"/>
    </source>
</evidence>
<organism evidence="9 10">
    <name type="scientific">Deinococcus aquiradiocola</name>
    <dbReference type="NCBI Taxonomy" id="393059"/>
    <lineage>
        <taxon>Bacteria</taxon>
        <taxon>Thermotogati</taxon>
        <taxon>Deinococcota</taxon>
        <taxon>Deinococci</taxon>
        <taxon>Deinococcales</taxon>
        <taxon>Deinococcaceae</taxon>
        <taxon>Deinococcus</taxon>
    </lineage>
</organism>
<dbReference type="GO" id="GO:0008422">
    <property type="term" value="F:beta-glucosidase activity"/>
    <property type="evidence" value="ECO:0007669"/>
    <property type="project" value="TreeGrafter"/>
</dbReference>
<dbReference type="RefSeq" id="WP_188961098.1">
    <property type="nucleotide sequence ID" value="NZ_BMOE01000002.1"/>
</dbReference>
<evidence type="ECO:0000259" key="8">
    <source>
        <dbReference type="Pfam" id="PF00150"/>
    </source>
</evidence>
<dbReference type="Proteomes" id="UP000635726">
    <property type="component" value="Unassembled WGS sequence"/>
</dbReference>
<evidence type="ECO:0000256" key="1">
    <source>
        <dbReference type="ARBA" id="ARBA00005641"/>
    </source>
</evidence>
<evidence type="ECO:0000313" key="9">
    <source>
        <dbReference type="EMBL" id="GGJ67142.1"/>
    </source>
</evidence>
<reference evidence="9" key="2">
    <citation type="submission" date="2020-09" db="EMBL/GenBank/DDBJ databases">
        <authorList>
            <person name="Sun Q."/>
            <person name="Ohkuma M."/>
        </authorList>
    </citation>
    <scope>NUCLEOTIDE SEQUENCE</scope>
    <source>
        <strain evidence="9">JCM 14371</strain>
    </source>
</reference>
<dbReference type="SUPFAM" id="SSF51445">
    <property type="entry name" value="(Trans)glycosidases"/>
    <property type="match status" value="1"/>
</dbReference>
<evidence type="ECO:0000256" key="3">
    <source>
        <dbReference type="ARBA" id="ARBA00023001"/>
    </source>
</evidence>
<dbReference type="PANTHER" id="PTHR31297:SF41">
    <property type="entry name" value="ENDOGLUCANASE, PUTATIVE (AFU_ORTHOLOGUE AFUA_5G01830)-RELATED"/>
    <property type="match status" value="1"/>
</dbReference>
<dbReference type="InterPro" id="IPR017853">
    <property type="entry name" value="GH"/>
</dbReference>
<dbReference type="InterPro" id="IPR001547">
    <property type="entry name" value="Glyco_hydro_5"/>
</dbReference>
<name>A0A917P915_9DEIO</name>
<sequence length="333" mass="36291">MKRPGLPLAVLILLALTTAGTATHNVWRRGVNLDGWLSAGPFVPLGASRLADLQRVRAAGFDFVRVPLDPALFISAQAGSPEPAASLDRLLQEARLRNLGVVVSLAPSDEAKRQVLLGGLARDTYLVLLERLSARLAAAQLPRAMIEPMDEPVDPYRRDCGPSTFDWNAALSDFVAAVRRGAPGLTVLVSGICYADADSMQDLRPLSDHNVTYSFQYLDPLNFTQQGNLNNDGWKNLRGVPYTARDASAMRRAFAGAGGWARQYNLPVLVTAFAVHDTAPTADRLRWLRDLRVLAEEQQFAWTVWSWQDSAGFGVSRGGTLSGELNRALGLSR</sequence>
<dbReference type="EMBL" id="BMOE01000002">
    <property type="protein sequence ID" value="GGJ67142.1"/>
    <property type="molecule type" value="Genomic_DNA"/>
</dbReference>
<comment type="caution">
    <text evidence="9">The sequence shown here is derived from an EMBL/GenBank/DDBJ whole genome shotgun (WGS) entry which is preliminary data.</text>
</comment>
<reference evidence="9" key="1">
    <citation type="journal article" date="2014" name="Int. J. Syst. Evol. Microbiol.">
        <title>Complete genome sequence of Corynebacterium casei LMG S-19264T (=DSM 44701T), isolated from a smear-ripened cheese.</title>
        <authorList>
            <consortium name="US DOE Joint Genome Institute (JGI-PGF)"/>
            <person name="Walter F."/>
            <person name="Albersmeier A."/>
            <person name="Kalinowski J."/>
            <person name="Ruckert C."/>
        </authorList>
    </citation>
    <scope>NUCLEOTIDE SEQUENCE</scope>
    <source>
        <strain evidence="9">JCM 14371</strain>
    </source>
</reference>
<gene>
    <name evidence="9" type="ORF">GCM10008939_09230</name>
</gene>
<evidence type="ECO:0000256" key="4">
    <source>
        <dbReference type="ARBA" id="ARBA00023277"/>
    </source>
</evidence>
<keyword evidence="2 7" id="KW-0378">Hydrolase</keyword>
<evidence type="ECO:0000256" key="2">
    <source>
        <dbReference type="ARBA" id="ARBA00022801"/>
    </source>
</evidence>
<keyword evidence="10" id="KW-1185">Reference proteome</keyword>
<keyword evidence="6" id="KW-0624">Polysaccharide degradation</keyword>